<dbReference type="AlphaFoldDB" id="A0A0F4G730"/>
<dbReference type="SUPFAM" id="SSF81383">
    <property type="entry name" value="F-box domain"/>
    <property type="match status" value="1"/>
</dbReference>
<proteinExistence type="predicted"/>
<organism evidence="1 2">
    <name type="scientific">Zymoseptoria brevis</name>
    <dbReference type="NCBI Taxonomy" id="1047168"/>
    <lineage>
        <taxon>Eukaryota</taxon>
        <taxon>Fungi</taxon>
        <taxon>Dikarya</taxon>
        <taxon>Ascomycota</taxon>
        <taxon>Pezizomycotina</taxon>
        <taxon>Dothideomycetes</taxon>
        <taxon>Dothideomycetidae</taxon>
        <taxon>Mycosphaerellales</taxon>
        <taxon>Mycosphaerellaceae</taxon>
        <taxon>Zymoseptoria</taxon>
    </lineage>
</organism>
<evidence type="ECO:0000313" key="2">
    <source>
        <dbReference type="Proteomes" id="UP000033647"/>
    </source>
</evidence>
<dbReference type="InterPro" id="IPR036047">
    <property type="entry name" value="F-box-like_dom_sf"/>
</dbReference>
<comment type="caution">
    <text evidence="1">The sequence shown here is derived from an EMBL/GenBank/DDBJ whole genome shotgun (WGS) entry which is preliminary data.</text>
</comment>
<keyword evidence="2" id="KW-1185">Reference proteome</keyword>
<gene>
    <name evidence="1" type="ORF">TI39_contig4392g00002</name>
</gene>
<dbReference type="EMBL" id="LAFY01004351">
    <property type="protein sequence ID" value="KJX93124.1"/>
    <property type="molecule type" value="Genomic_DNA"/>
</dbReference>
<sequence>MIAIQPLPTTVQQYAPLDSLPAELLLEIIPYTYTPHALHCLCLTCTRLHHLIKEHEKSLVLSIKQCQDYTSILRLFPSLDTTTFSGLTLLHKRLSSLEDLHTQWLHITSHGPELHWLKGRWEGIHKAGLLLLHRLQDTGSYAYKVALINGLPATSLACLLFKLISSIKILRIYGPDPINGTHAAGDILTRSDIELAGEEMLLSHGPDFFTALLQTGKDSTSSDDCWATTALTTEVANMITRQLPFPSGLPKPPTLTSCLRRAFAARKGCHISQNVNKMWEILSSTTFDDMDEGKMIKVVHGEEVTGGMKRIF</sequence>
<name>A0A0F4G730_9PEZI</name>
<evidence type="ECO:0000313" key="1">
    <source>
        <dbReference type="EMBL" id="KJX93124.1"/>
    </source>
</evidence>
<evidence type="ECO:0008006" key="3">
    <source>
        <dbReference type="Google" id="ProtNLM"/>
    </source>
</evidence>
<reference evidence="1 2" key="1">
    <citation type="submission" date="2015-03" db="EMBL/GenBank/DDBJ databases">
        <title>RNA-seq based gene annotation and comparative genomics of four Zymoseptoria species reveal species-specific pathogenicity related genes and transposable element activity.</title>
        <authorList>
            <person name="Grandaubert J."/>
            <person name="Bhattacharyya A."/>
            <person name="Stukenbrock E.H."/>
        </authorList>
    </citation>
    <scope>NUCLEOTIDE SEQUENCE [LARGE SCALE GENOMIC DNA]</scope>
    <source>
        <strain evidence="1 2">Zb18110</strain>
    </source>
</reference>
<dbReference type="OrthoDB" id="5372859at2759"/>
<protein>
    <recommendedName>
        <fullName evidence="3">F-box domain-containing protein</fullName>
    </recommendedName>
</protein>
<accession>A0A0F4G730</accession>
<dbReference type="Proteomes" id="UP000033647">
    <property type="component" value="Unassembled WGS sequence"/>
</dbReference>